<dbReference type="Proteomes" id="UP000677016">
    <property type="component" value="Unassembled WGS sequence"/>
</dbReference>
<evidence type="ECO:0000256" key="2">
    <source>
        <dbReference type="SAM" id="SignalP"/>
    </source>
</evidence>
<dbReference type="Pfam" id="PF13354">
    <property type="entry name" value="Beta-lactamase2"/>
    <property type="match status" value="1"/>
</dbReference>
<dbReference type="GO" id="GO:0008800">
    <property type="term" value="F:beta-lactamase activity"/>
    <property type="evidence" value="ECO:0007669"/>
    <property type="project" value="InterPro"/>
</dbReference>
<dbReference type="AlphaFoldDB" id="A0A941D6H9"/>
<reference evidence="4" key="1">
    <citation type="submission" date="2021-04" db="EMBL/GenBank/DDBJ databases">
        <title>Phycicoccus avicenniae sp. nov., a novel endophytic actinomycetes isolated from branch of Avicennia mariana.</title>
        <authorList>
            <person name="Tuo L."/>
        </authorList>
    </citation>
    <scope>NUCLEOTIDE SEQUENCE</scope>
    <source>
        <strain evidence="4">BSK3Z-2</strain>
    </source>
</reference>
<dbReference type="RefSeq" id="WP_211601735.1">
    <property type="nucleotide sequence ID" value="NZ_JAGSNF010000004.1"/>
</dbReference>
<evidence type="ECO:0000256" key="1">
    <source>
        <dbReference type="SAM" id="MobiDB-lite"/>
    </source>
</evidence>
<organism evidence="4 5">
    <name type="scientific">Phycicoccus avicenniae</name>
    <dbReference type="NCBI Taxonomy" id="2828860"/>
    <lineage>
        <taxon>Bacteria</taxon>
        <taxon>Bacillati</taxon>
        <taxon>Actinomycetota</taxon>
        <taxon>Actinomycetes</taxon>
        <taxon>Micrococcales</taxon>
        <taxon>Intrasporangiaceae</taxon>
        <taxon>Phycicoccus</taxon>
    </lineage>
</organism>
<dbReference type="NCBIfam" id="NF033103">
    <property type="entry name" value="bla_class_A"/>
    <property type="match status" value="1"/>
</dbReference>
<dbReference type="EMBL" id="JAGSNF010000004">
    <property type="protein sequence ID" value="MBR7742573.1"/>
    <property type="molecule type" value="Genomic_DNA"/>
</dbReference>
<dbReference type="InterPro" id="IPR045155">
    <property type="entry name" value="Beta-lactam_cat"/>
</dbReference>
<keyword evidence="5" id="KW-1185">Reference proteome</keyword>
<sequence length="324" mass="33091">MPRPSLRPRALVACCAVTLAVAGCGAGSDAAAPAPAVLGSAASSAPATTAPFPEAADADPVPADTAAWEGLEEEFDARLGLYALDTATGREVVWRADERFAHASTIKAPLAAAALDLLKVTGLRSEVRVAYSDVLDHAPVTGPRAGRTMPLGDVIEASLVEGDNTAANILLEVVGGPDGLEETLAAVGDETTDVSRPEPALADWDPDEERDTSTPRALATTVASYTVGEALEAPERDRLMAWLAASRTGDTLIRAGLPGGWQAATRSGTGSHGVRNDIGVVWPEGGDPVVLAVLSHRVDAGDEADDRLVAQAAGAALSALGRAD</sequence>
<dbReference type="InterPro" id="IPR000871">
    <property type="entry name" value="Beta-lactam_class-A"/>
</dbReference>
<feature type="signal peptide" evidence="2">
    <location>
        <begin position="1"/>
        <end position="30"/>
    </location>
</feature>
<accession>A0A941D6H9</accession>
<dbReference type="PANTHER" id="PTHR35333">
    <property type="entry name" value="BETA-LACTAMASE"/>
    <property type="match status" value="1"/>
</dbReference>
<dbReference type="GO" id="GO:0046677">
    <property type="term" value="P:response to antibiotic"/>
    <property type="evidence" value="ECO:0007669"/>
    <property type="project" value="InterPro"/>
</dbReference>
<name>A0A941D6H9_9MICO</name>
<dbReference type="InterPro" id="IPR012338">
    <property type="entry name" value="Beta-lactam/transpept-like"/>
</dbReference>
<dbReference type="PANTHER" id="PTHR35333:SF3">
    <property type="entry name" value="BETA-LACTAMASE-TYPE TRANSPEPTIDASE FOLD CONTAINING PROTEIN"/>
    <property type="match status" value="1"/>
</dbReference>
<proteinExistence type="predicted"/>
<dbReference type="PRINTS" id="PR00118">
    <property type="entry name" value="BLACTAMASEA"/>
</dbReference>
<feature type="chain" id="PRO_5037013750" evidence="2">
    <location>
        <begin position="31"/>
        <end position="324"/>
    </location>
</feature>
<dbReference type="SUPFAM" id="SSF56601">
    <property type="entry name" value="beta-lactamase/transpeptidase-like"/>
    <property type="match status" value="1"/>
</dbReference>
<protein>
    <submittedName>
        <fullName evidence="4">Class A beta-lactamase</fullName>
    </submittedName>
</protein>
<dbReference type="GO" id="GO:0030655">
    <property type="term" value="P:beta-lactam antibiotic catabolic process"/>
    <property type="evidence" value="ECO:0007669"/>
    <property type="project" value="InterPro"/>
</dbReference>
<dbReference type="PROSITE" id="PS51257">
    <property type="entry name" value="PROKAR_LIPOPROTEIN"/>
    <property type="match status" value="1"/>
</dbReference>
<dbReference type="Gene3D" id="3.40.710.10">
    <property type="entry name" value="DD-peptidase/beta-lactamase superfamily"/>
    <property type="match status" value="1"/>
</dbReference>
<evidence type="ECO:0000313" key="5">
    <source>
        <dbReference type="Proteomes" id="UP000677016"/>
    </source>
</evidence>
<evidence type="ECO:0000259" key="3">
    <source>
        <dbReference type="Pfam" id="PF13354"/>
    </source>
</evidence>
<gene>
    <name evidence="4" type="primary">bla</name>
    <name evidence="4" type="ORF">KC207_04645</name>
</gene>
<feature type="domain" description="Beta-lactamase class A catalytic" evidence="3">
    <location>
        <begin position="80"/>
        <end position="294"/>
    </location>
</feature>
<feature type="region of interest" description="Disordered" evidence="1">
    <location>
        <begin position="189"/>
        <end position="215"/>
    </location>
</feature>
<keyword evidence="2" id="KW-0732">Signal</keyword>
<evidence type="ECO:0000313" key="4">
    <source>
        <dbReference type="EMBL" id="MBR7742573.1"/>
    </source>
</evidence>
<comment type="caution">
    <text evidence="4">The sequence shown here is derived from an EMBL/GenBank/DDBJ whole genome shotgun (WGS) entry which is preliminary data.</text>
</comment>